<organism evidence="4 5">
    <name type="scientific">Streptococcus dysgalactiae</name>
    <dbReference type="NCBI Taxonomy" id="1334"/>
    <lineage>
        <taxon>Bacteria</taxon>
        <taxon>Bacillati</taxon>
        <taxon>Bacillota</taxon>
        <taxon>Bacilli</taxon>
        <taxon>Lactobacillales</taxon>
        <taxon>Streptococcaceae</taxon>
        <taxon>Streptococcus</taxon>
    </lineage>
</organism>
<protein>
    <submittedName>
        <fullName evidence="4">Pilin isopeptide linkage protein</fullName>
    </submittedName>
</protein>
<gene>
    <name evidence="4" type="ORF">J2S26_002066</name>
</gene>
<feature type="domain" description="Streptococcal pilin isopeptide linkage" evidence="3">
    <location>
        <begin position="46"/>
        <end position="137"/>
    </location>
</feature>
<dbReference type="RefSeq" id="WP_003057128.1">
    <property type="nucleotide sequence ID" value="NZ_CP066073.1"/>
</dbReference>
<dbReference type="NCBIfam" id="TIGR03786">
    <property type="entry name" value="strep_pil_rpt"/>
    <property type="match status" value="1"/>
</dbReference>
<sequence>MKKILILLFFFMVTLLGLANVAKATSGNQAVSTDIAFRNQIVGETKNVDSKEEFSFTLYPENSDFPLPKEGTKVKIIGESDGVFSNLTFTKPGEYRYILSQESGTSKDYNYDQTKYQITVFVAYDENTRQLTSSIFASEVGKKEKVELVFNPKSLKEIGKNQNIIPRTGDSNQTILPSVFGVSIIILSVVIFFVFERRD</sequence>
<dbReference type="InterPro" id="IPR038174">
    <property type="entry name" value="Strep_pil_link_sf"/>
</dbReference>
<evidence type="ECO:0000259" key="3">
    <source>
        <dbReference type="Pfam" id="PF12892"/>
    </source>
</evidence>
<name>A0ABU0A9K8_STRDY</name>
<proteinExistence type="predicted"/>
<keyword evidence="2" id="KW-0732">Signal</keyword>
<feature type="transmembrane region" description="Helical" evidence="1">
    <location>
        <begin position="175"/>
        <end position="195"/>
    </location>
</feature>
<dbReference type="EMBL" id="JAUSTL010000027">
    <property type="protein sequence ID" value="MDQ0263963.1"/>
    <property type="molecule type" value="Genomic_DNA"/>
</dbReference>
<dbReference type="InterPro" id="IPR022464">
    <property type="entry name" value="Strep_pil_isopept_link"/>
</dbReference>
<dbReference type="Gene3D" id="2.60.40.3050">
    <property type="match status" value="1"/>
</dbReference>
<keyword evidence="1" id="KW-0472">Membrane</keyword>
<comment type="caution">
    <text evidence="4">The sequence shown here is derived from an EMBL/GenBank/DDBJ whole genome shotgun (WGS) entry which is preliminary data.</text>
</comment>
<keyword evidence="5" id="KW-1185">Reference proteome</keyword>
<reference evidence="4 5" key="1">
    <citation type="submission" date="2023-07" db="EMBL/GenBank/DDBJ databases">
        <title>Genomic Encyclopedia of Type Strains, Phase IV (KMG-IV): sequencing the most valuable type-strain genomes for metagenomic binning, comparative biology and taxonomic classification.</title>
        <authorList>
            <person name="Goeker M."/>
        </authorList>
    </citation>
    <scope>NUCLEOTIDE SEQUENCE [LARGE SCALE GENOMIC DNA]</scope>
    <source>
        <strain evidence="4 5">DSM 23147</strain>
    </source>
</reference>
<dbReference type="Pfam" id="PF12892">
    <property type="entry name" value="FctA"/>
    <property type="match status" value="1"/>
</dbReference>
<evidence type="ECO:0000313" key="4">
    <source>
        <dbReference type="EMBL" id="MDQ0263963.1"/>
    </source>
</evidence>
<feature type="signal peptide" evidence="2">
    <location>
        <begin position="1"/>
        <end position="24"/>
    </location>
</feature>
<evidence type="ECO:0000256" key="1">
    <source>
        <dbReference type="SAM" id="Phobius"/>
    </source>
</evidence>
<dbReference type="Proteomes" id="UP001237071">
    <property type="component" value="Unassembled WGS sequence"/>
</dbReference>
<keyword evidence="1" id="KW-1133">Transmembrane helix</keyword>
<accession>A0ABU0A9K8</accession>
<evidence type="ECO:0000313" key="5">
    <source>
        <dbReference type="Proteomes" id="UP001237071"/>
    </source>
</evidence>
<feature type="chain" id="PRO_5046431513" evidence="2">
    <location>
        <begin position="25"/>
        <end position="199"/>
    </location>
</feature>
<evidence type="ECO:0000256" key="2">
    <source>
        <dbReference type="SAM" id="SignalP"/>
    </source>
</evidence>
<keyword evidence="1" id="KW-0812">Transmembrane</keyword>